<protein>
    <submittedName>
        <fullName evidence="2">Uncharacterized protein</fullName>
    </submittedName>
</protein>
<dbReference type="Proteomes" id="UP000232688">
    <property type="component" value="Unassembled WGS sequence"/>
</dbReference>
<sequence>MPRKRNSNTTTTIPKRGKKKEVFPETVTDNTELAINEILKDGNNQQSKSTSTKRGCNKKETVASCNLDKSDQLVPVKISDISRHPIYRKNLAKPDLYKIYEKSEISRYHVIFRSKF</sequence>
<comment type="caution">
    <text evidence="2">The sequence shown here is derived from an EMBL/GenBank/DDBJ whole genome shotgun (WGS) entry which is preliminary data.</text>
</comment>
<feature type="region of interest" description="Disordered" evidence="1">
    <location>
        <begin position="39"/>
        <end position="58"/>
    </location>
</feature>
<accession>A0A2N0S3X3</accession>
<evidence type="ECO:0000313" key="2">
    <source>
        <dbReference type="EMBL" id="PKC70259.1"/>
    </source>
</evidence>
<reference evidence="2 3" key="2">
    <citation type="submission" date="2017-10" db="EMBL/GenBank/DDBJ databases">
        <title>Genome analyses suggest a sexual origin of heterokaryosis in a supposedly ancient asexual fungus.</title>
        <authorList>
            <person name="Corradi N."/>
            <person name="Sedzielewska K."/>
            <person name="Noel J."/>
            <person name="Charron P."/>
            <person name="Farinelli L."/>
            <person name="Marton T."/>
            <person name="Kruger M."/>
            <person name="Pelin A."/>
            <person name="Brachmann A."/>
            <person name="Corradi N."/>
        </authorList>
    </citation>
    <scope>NUCLEOTIDE SEQUENCE [LARGE SCALE GENOMIC DNA]</scope>
    <source>
        <strain evidence="2 3">A1</strain>
    </source>
</reference>
<gene>
    <name evidence="2" type="ORF">RhiirA1_501901</name>
</gene>
<reference evidence="2 3" key="1">
    <citation type="submission" date="2017-10" db="EMBL/GenBank/DDBJ databases">
        <title>Extensive intraspecific genome diversity in a model arbuscular mycorrhizal fungus.</title>
        <authorList>
            <person name="Chen E.C.H."/>
            <person name="Morin E."/>
            <person name="Baudet D."/>
            <person name="Noel J."/>
            <person name="Ndikumana S."/>
            <person name="Charron P."/>
            <person name="St-Onge C."/>
            <person name="Giorgi J."/>
            <person name="Grigoriev I.V."/>
            <person name="Roux C."/>
            <person name="Martin F.M."/>
            <person name="Corradi N."/>
        </authorList>
    </citation>
    <scope>NUCLEOTIDE SEQUENCE [LARGE SCALE GENOMIC DNA]</scope>
    <source>
        <strain evidence="2 3">A1</strain>
    </source>
</reference>
<dbReference type="EMBL" id="LLXH01000232">
    <property type="protein sequence ID" value="PKC70259.1"/>
    <property type="molecule type" value="Genomic_DNA"/>
</dbReference>
<organism evidence="2 3">
    <name type="scientific">Rhizophagus irregularis</name>
    <dbReference type="NCBI Taxonomy" id="588596"/>
    <lineage>
        <taxon>Eukaryota</taxon>
        <taxon>Fungi</taxon>
        <taxon>Fungi incertae sedis</taxon>
        <taxon>Mucoromycota</taxon>
        <taxon>Glomeromycotina</taxon>
        <taxon>Glomeromycetes</taxon>
        <taxon>Glomerales</taxon>
        <taxon>Glomeraceae</taxon>
        <taxon>Rhizophagus</taxon>
    </lineage>
</organism>
<proteinExistence type="predicted"/>
<dbReference type="AlphaFoldDB" id="A0A2N0S3X3"/>
<evidence type="ECO:0000313" key="3">
    <source>
        <dbReference type="Proteomes" id="UP000232688"/>
    </source>
</evidence>
<feature type="compositionally biased region" description="Polar residues" evidence="1">
    <location>
        <begin position="42"/>
        <end position="54"/>
    </location>
</feature>
<name>A0A2N0S3X3_9GLOM</name>
<evidence type="ECO:0000256" key="1">
    <source>
        <dbReference type="SAM" id="MobiDB-lite"/>
    </source>
</evidence>
<dbReference type="VEuPathDB" id="FungiDB:RhiirA1_501901"/>